<evidence type="ECO:0000313" key="2">
    <source>
        <dbReference type="EMBL" id="MCW7551108.1"/>
    </source>
</evidence>
<evidence type="ECO:0000256" key="1">
    <source>
        <dbReference type="SAM" id="MobiDB-lite"/>
    </source>
</evidence>
<proteinExistence type="predicted"/>
<accession>A0ABT3MP09</accession>
<feature type="region of interest" description="Disordered" evidence="1">
    <location>
        <begin position="1"/>
        <end position="20"/>
    </location>
</feature>
<dbReference type="EMBL" id="JAPFCC010000001">
    <property type="protein sequence ID" value="MCW7551108.1"/>
    <property type="molecule type" value="Genomic_DNA"/>
</dbReference>
<dbReference type="Proteomes" id="UP001209854">
    <property type="component" value="Unassembled WGS sequence"/>
</dbReference>
<comment type="caution">
    <text evidence="2">The sequence shown here is derived from an EMBL/GenBank/DDBJ whole genome shotgun (WGS) entry which is preliminary data.</text>
</comment>
<dbReference type="EMBL" id="JAPFCC010000001">
    <property type="protein sequence ID" value="MCW7556013.1"/>
    <property type="molecule type" value="Genomic_DNA"/>
</dbReference>
<evidence type="ECO:0000313" key="3">
    <source>
        <dbReference type="EMBL" id="MCW7556013.1"/>
    </source>
</evidence>
<dbReference type="RefSeq" id="WP_262565741.1">
    <property type="nucleotide sequence ID" value="NZ_JAPFCC010000001.1"/>
</dbReference>
<protein>
    <submittedName>
        <fullName evidence="2">Uncharacterized protein</fullName>
    </submittedName>
</protein>
<evidence type="ECO:0000313" key="4">
    <source>
        <dbReference type="Proteomes" id="UP001209854"/>
    </source>
</evidence>
<sequence>MTLNISSHSDDNEKNALGRPRVGITEQNSLEFCLTIRRWIDNHRLDRWLAEEASYPDAVAAYDHLPSNLNGCGKCEEAKALDLWCLKWLSQAGWQRLQANVRQQRLNHGSSIIGKDGQPINRPRRKAIQLEEETKNRLAYYARKRNMTINEAIRDLLDHADP</sequence>
<keyword evidence="4" id="KW-1185">Reference proteome</keyword>
<name>A0ABT3MP09_9GAMM</name>
<gene>
    <name evidence="2" type="ORF">NX722_00225</name>
    <name evidence="3" type="ORF">NX722_25965</name>
</gene>
<reference evidence="2 4" key="1">
    <citation type="submission" date="2022-10" db="EMBL/GenBank/DDBJ databases">
        <title>High-quality genome sequences of two octocoral-associated bacteria, Endozoicomonas euniceicola EF212 and Endozoicomonas gorgoniicola PS125.</title>
        <authorList>
            <person name="Chiou Y.-J."/>
            <person name="Chen Y.-H."/>
        </authorList>
    </citation>
    <scope>NUCLEOTIDE SEQUENCE [LARGE SCALE GENOMIC DNA]</scope>
    <source>
        <strain evidence="2 4">PS125</strain>
    </source>
</reference>
<organism evidence="2 4">
    <name type="scientific">Endozoicomonas gorgoniicola</name>
    <dbReference type="NCBI Taxonomy" id="1234144"/>
    <lineage>
        <taxon>Bacteria</taxon>
        <taxon>Pseudomonadati</taxon>
        <taxon>Pseudomonadota</taxon>
        <taxon>Gammaproteobacteria</taxon>
        <taxon>Oceanospirillales</taxon>
        <taxon>Endozoicomonadaceae</taxon>
        <taxon>Endozoicomonas</taxon>
    </lineage>
</organism>